<gene>
    <name evidence="1" type="ORF">CKY01_17565</name>
</gene>
<comment type="caution">
    <text evidence="1">The sequence shown here is derived from an EMBL/GenBank/DDBJ whole genome shotgun (WGS) entry which is preliminary data.</text>
</comment>
<accession>A0A329VCY6</accession>
<organism evidence="1 2">
    <name type="scientific">Photorhabdus laumondii subsp. clarkei</name>
    <dbReference type="NCBI Taxonomy" id="2029685"/>
    <lineage>
        <taxon>Bacteria</taxon>
        <taxon>Pseudomonadati</taxon>
        <taxon>Pseudomonadota</taxon>
        <taxon>Gammaproteobacteria</taxon>
        <taxon>Enterobacterales</taxon>
        <taxon>Morganellaceae</taxon>
        <taxon>Photorhabdus</taxon>
    </lineage>
</organism>
<evidence type="ECO:0000313" key="2">
    <source>
        <dbReference type="Proteomes" id="UP000250870"/>
    </source>
</evidence>
<dbReference type="EMBL" id="NSCI01000028">
    <property type="protein sequence ID" value="RAW86916.1"/>
    <property type="molecule type" value="Genomic_DNA"/>
</dbReference>
<dbReference type="Proteomes" id="UP000250870">
    <property type="component" value="Unassembled WGS sequence"/>
</dbReference>
<dbReference type="AlphaFoldDB" id="A0A329VCY6"/>
<name>A0A329VCY6_9GAMM</name>
<reference evidence="1 2" key="1">
    <citation type="journal article" date="2018" name="Int. J. Syst. Evol. Microbiol.">
        <title>Whole-genome-based revisit of Photorhabdus phylogeny: proposal for the elevation of most Photorhabdus subspecies to the species level and description of one novel species Photorhabdus bodei sp. nov., and one novel subspecies Photorhabdus laumondii subsp. clarkei subsp. nov.</title>
        <authorList>
            <person name="Machado R.A.R."/>
            <person name="Wuthrich D."/>
            <person name="Kuhnert P."/>
            <person name="Arce C.C.M."/>
            <person name="Thonen L."/>
            <person name="Ruiz C."/>
            <person name="Zhang X."/>
            <person name="Robert C.A.M."/>
            <person name="Karimi J."/>
            <person name="Kamali S."/>
            <person name="Ma J."/>
            <person name="Bruggmann R."/>
            <person name="Erb M."/>
        </authorList>
    </citation>
    <scope>NUCLEOTIDE SEQUENCE [LARGE SCALE GENOMIC DNA]</scope>
    <source>
        <strain evidence="1 2">BOJ-47</strain>
    </source>
</reference>
<evidence type="ECO:0008006" key="3">
    <source>
        <dbReference type="Google" id="ProtNLM"/>
    </source>
</evidence>
<evidence type="ECO:0000313" key="1">
    <source>
        <dbReference type="EMBL" id="RAW86916.1"/>
    </source>
</evidence>
<proteinExistence type="predicted"/>
<sequence length="98" mass="11984">MNNLDEIYCEIDDFCQAFLPLWQQQLLDSGERQRYRHSTLSMSEVMTLLILFHMSRFCDFKYFYNQYVKTYLRAEFPQLVSYMNKFKRYPTGFAKTDN</sequence>
<protein>
    <recommendedName>
        <fullName evidence="3">IS982 family transposase</fullName>
    </recommendedName>
</protein>
<dbReference type="RefSeq" id="WP_113026612.1">
    <property type="nucleotide sequence ID" value="NZ_CAWNWQ010000028.1"/>
</dbReference>